<comment type="caution">
    <text evidence="2">The sequence shown here is derived from an EMBL/GenBank/DDBJ whole genome shotgun (WGS) entry which is preliminary data.</text>
</comment>
<dbReference type="EMBL" id="JBBPBM010000393">
    <property type="protein sequence ID" value="KAK8495970.1"/>
    <property type="molecule type" value="Genomic_DNA"/>
</dbReference>
<evidence type="ECO:0000313" key="2">
    <source>
        <dbReference type="EMBL" id="KAK8495970.1"/>
    </source>
</evidence>
<evidence type="ECO:0000256" key="1">
    <source>
        <dbReference type="SAM" id="MobiDB-lite"/>
    </source>
</evidence>
<feature type="compositionally biased region" description="Basic and acidic residues" evidence="1">
    <location>
        <begin position="191"/>
        <end position="205"/>
    </location>
</feature>
<accession>A0ABR2AQZ7</accession>
<feature type="region of interest" description="Disordered" evidence="1">
    <location>
        <begin position="178"/>
        <end position="205"/>
    </location>
</feature>
<gene>
    <name evidence="2" type="ORF">V6N12_062049</name>
</gene>
<reference evidence="2 3" key="1">
    <citation type="journal article" date="2024" name="G3 (Bethesda)">
        <title>Genome assembly of Hibiscus sabdariffa L. provides insights into metabolisms of medicinal natural products.</title>
        <authorList>
            <person name="Kim T."/>
        </authorList>
    </citation>
    <scope>NUCLEOTIDE SEQUENCE [LARGE SCALE GENOMIC DNA]</scope>
    <source>
        <strain evidence="2">TK-2024</strain>
        <tissue evidence="2">Old leaves</tissue>
    </source>
</reference>
<name>A0ABR2AQZ7_9ROSI</name>
<organism evidence="2 3">
    <name type="scientific">Hibiscus sabdariffa</name>
    <name type="common">roselle</name>
    <dbReference type="NCBI Taxonomy" id="183260"/>
    <lineage>
        <taxon>Eukaryota</taxon>
        <taxon>Viridiplantae</taxon>
        <taxon>Streptophyta</taxon>
        <taxon>Embryophyta</taxon>
        <taxon>Tracheophyta</taxon>
        <taxon>Spermatophyta</taxon>
        <taxon>Magnoliopsida</taxon>
        <taxon>eudicotyledons</taxon>
        <taxon>Gunneridae</taxon>
        <taxon>Pentapetalae</taxon>
        <taxon>rosids</taxon>
        <taxon>malvids</taxon>
        <taxon>Malvales</taxon>
        <taxon>Malvaceae</taxon>
        <taxon>Malvoideae</taxon>
        <taxon>Hibiscus</taxon>
    </lineage>
</organism>
<proteinExistence type="predicted"/>
<protein>
    <submittedName>
        <fullName evidence="2">Uncharacterized protein</fullName>
    </submittedName>
</protein>
<sequence>MGDNQFSAENEGYDSDTLELEGDSCINTAIKKYALVGKHYKRAGRYEPWLKASSTWVKHEEANRKKEAGFNKKQIKVVSPVNKTVGEGSKDGVNELQVWNDSLKTLESTRQTVQDNACQIRETLQGSDTILGLSMDPGYQGIISDWPLKLQSVCQNKTKALCLYGGFFLWNRSLINNNQTSKHPKNNKGKKAVESSEGEGKNKMEDLVSDYLHGHGYIKQQEKETR</sequence>
<keyword evidence="3" id="KW-1185">Reference proteome</keyword>
<dbReference type="Proteomes" id="UP001472677">
    <property type="component" value="Unassembled WGS sequence"/>
</dbReference>
<evidence type="ECO:0000313" key="3">
    <source>
        <dbReference type="Proteomes" id="UP001472677"/>
    </source>
</evidence>